<dbReference type="InterPro" id="IPR051532">
    <property type="entry name" value="Ester_Hydrolysis_Enzymes"/>
</dbReference>
<dbReference type="eggNOG" id="COG2755">
    <property type="taxonomic scope" value="Bacteria"/>
</dbReference>
<dbReference type="STRING" id="871968.DESME_13900"/>
<evidence type="ECO:0000259" key="2">
    <source>
        <dbReference type="Pfam" id="PF13472"/>
    </source>
</evidence>
<dbReference type="AlphaFoldDB" id="W0EFL6"/>
<feature type="transmembrane region" description="Helical" evidence="1">
    <location>
        <begin position="12"/>
        <end position="31"/>
    </location>
</feature>
<dbReference type="InterPro" id="IPR013830">
    <property type="entry name" value="SGNH_hydro"/>
</dbReference>
<keyword evidence="1" id="KW-0812">Transmembrane</keyword>
<dbReference type="OrthoDB" id="9777593at2"/>
<reference evidence="3 4" key="1">
    <citation type="submission" date="2013-12" db="EMBL/GenBank/DDBJ databases">
        <authorList>
            <consortium name="DOE Joint Genome Institute"/>
            <person name="Smidt H."/>
            <person name="Huntemann M."/>
            <person name="Han J."/>
            <person name="Chen A."/>
            <person name="Kyrpides N."/>
            <person name="Mavromatis K."/>
            <person name="Markowitz V."/>
            <person name="Palaniappan K."/>
            <person name="Ivanova N."/>
            <person name="Schaumberg A."/>
            <person name="Pati A."/>
            <person name="Liolios K."/>
            <person name="Nordberg H.P."/>
            <person name="Cantor M.N."/>
            <person name="Hua S.X."/>
            <person name="Woyke T."/>
        </authorList>
    </citation>
    <scope>NUCLEOTIDE SEQUENCE [LARGE SCALE GENOMIC DNA]</scope>
    <source>
        <strain evidence="4">DSM 15288</strain>
    </source>
</reference>
<keyword evidence="1" id="KW-1133">Transmembrane helix</keyword>
<keyword evidence="4" id="KW-1185">Reference proteome</keyword>
<keyword evidence="1" id="KW-0472">Membrane</keyword>
<accession>W0EFL6</accession>
<sequence length="230" mass="25415">MRTYRLEIRLIQLSVALSVLVVIVGFLGAWGGSKGQENGAPDRSETAQTQTKTLENTKIVALGDSFTYGYPGKTEQSWVAVLEKSLKVSVVNKGKGYQRTMDLLSRFEADVVAEKPGRIIIFSGNGDALRSVPLEEFQTNIKALVDKSRSNNITPILALPMPYPGVQQTIKEMRTWMLQYAETESIVVLDFASAVMDADNKYRGGFSDDNKYPTAKGYEAMGEYAARVLK</sequence>
<evidence type="ECO:0000313" key="3">
    <source>
        <dbReference type="EMBL" id="AHF07999.1"/>
    </source>
</evidence>
<dbReference type="EMBL" id="CP007032">
    <property type="protein sequence ID" value="AHF07999.1"/>
    <property type="molecule type" value="Genomic_DNA"/>
</dbReference>
<dbReference type="InterPro" id="IPR036514">
    <property type="entry name" value="SGNH_hydro_sf"/>
</dbReference>
<dbReference type="GO" id="GO:0004622">
    <property type="term" value="F:phosphatidylcholine lysophospholipase activity"/>
    <property type="evidence" value="ECO:0007669"/>
    <property type="project" value="TreeGrafter"/>
</dbReference>
<dbReference type="KEGG" id="dmt:DESME_13900"/>
<feature type="domain" description="SGNH hydrolase-type esterase" evidence="2">
    <location>
        <begin position="61"/>
        <end position="220"/>
    </location>
</feature>
<evidence type="ECO:0000313" key="4">
    <source>
        <dbReference type="Proteomes" id="UP000010847"/>
    </source>
</evidence>
<dbReference type="Proteomes" id="UP000010847">
    <property type="component" value="Chromosome"/>
</dbReference>
<dbReference type="PANTHER" id="PTHR30383">
    <property type="entry name" value="THIOESTERASE 1/PROTEASE 1/LYSOPHOSPHOLIPASE L1"/>
    <property type="match status" value="1"/>
</dbReference>
<dbReference type="PANTHER" id="PTHR30383:SF5">
    <property type="entry name" value="SGNH HYDROLASE-TYPE ESTERASE DOMAIN-CONTAINING PROTEIN"/>
    <property type="match status" value="1"/>
</dbReference>
<proteinExistence type="predicted"/>
<dbReference type="SUPFAM" id="SSF52266">
    <property type="entry name" value="SGNH hydrolase"/>
    <property type="match status" value="1"/>
</dbReference>
<organism evidence="3 4">
    <name type="scientific">Desulfitobacterium metallireducens DSM 15288</name>
    <dbReference type="NCBI Taxonomy" id="871968"/>
    <lineage>
        <taxon>Bacteria</taxon>
        <taxon>Bacillati</taxon>
        <taxon>Bacillota</taxon>
        <taxon>Clostridia</taxon>
        <taxon>Eubacteriales</taxon>
        <taxon>Desulfitobacteriaceae</taxon>
        <taxon>Desulfitobacterium</taxon>
    </lineage>
</organism>
<dbReference type="Gene3D" id="3.40.50.1110">
    <property type="entry name" value="SGNH hydrolase"/>
    <property type="match status" value="1"/>
</dbReference>
<dbReference type="HOGENOM" id="CLU_051989_9_0_9"/>
<protein>
    <submittedName>
        <fullName evidence="3">Lysophospholipase</fullName>
    </submittedName>
</protein>
<dbReference type="Pfam" id="PF13472">
    <property type="entry name" value="Lipase_GDSL_2"/>
    <property type="match status" value="1"/>
</dbReference>
<evidence type="ECO:0000256" key="1">
    <source>
        <dbReference type="SAM" id="Phobius"/>
    </source>
</evidence>
<dbReference type="RefSeq" id="WP_006715745.1">
    <property type="nucleotide sequence ID" value="NZ_CP007032.1"/>
</dbReference>
<name>W0EFL6_9FIRM</name>
<gene>
    <name evidence="3" type="ORF">DESME_13900</name>
</gene>